<keyword evidence="3" id="KW-1185">Reference proteome</keyword>
<dbReference type="CDD" id="cd04301">
    <property type="entry name" value="NAT_SF"/>
    <property type="match status" value="1"/>
</dbReference>
<dbReference type="AlphaFoldDB" id="A0A370H9N3"/>
<protein>
    <submittedName>
        <fullName evidence="2">Putative GNAT family acetyltransferase</fullName>
    </submittedName>
</protein>
<dbReference type="Gene3D" id="3.40.630.30">
    <property type="match status" value="1"/>
</dbReference>
<keyword evidence="2" id="KW-0808">Transferase</keyword>
<feature type="domain" description="N-acetyltransferase" evidence="1">
    <location>
        <begin position="139"/>
        <end position="271"/>
    </location>
</feature>
<dbReference type="InterPro" id="IPR000182">
    <property type="entry name" value="GNAT_dom"/>
</dbReference>
<proteinExistence type="predicted"/>
<dbReference type="RefSeq" id="WP_068012947.1">
    <property type="nucleotide sequence ID" value="NZ_QQAZ01000003.1"/>
</dbReference>
<organism evidence="2 3">
    <name type="scientific">Nocardia mexicana</name>
    <dbReference type="NCBI Taxonomy" id="279262"/>
    <lineage>
        <taxon>Bacteria</taxon>
        <taxon>Bacillati</taxon>
        <taxon>Actinomycetota</taxon>
        <taxon>Actinomycetes</taxon>
        <taxon>Mycobacteriales</taxon>
        <taxon>Nocardiaceae</taxon>
        <taxon>Nocardia</taxon>
    </lineage>
</organism>
<gene>
    <name evidence="2" type="ORF">DFR68_103514</name>
</gene>
<accession>A0A370H9N3</accession>
<dbReference type="PROSITE" id="PS51186">
    <property type="entry name" value="GNAT"/>
    <property type="match status" value="1"/>
</dbReference>
<evidence type="ECO:0000313" key="3">
    <source>
        <dbReference type="Proteomes" id="UP000255355"/>
    </source>
</evidence>
<dbReference type="OrthoDB" id="3174529at2"/>
<reference evidence="2 3" key="1">
    <citation type="submission" date="2018-07" db="EMBL/GenBank/DDBJ databases">
        <title>Genomic Encyclopedia of Type Strains, Phase IV (KMG-IV): sequencing the most valuable type-strain genomes for metagenomic binning, comparative biology and taxonomic classification.</title>
        <authorList>
            <person name="Goeker M."/>
        </authorList>
    </citation>
    <scope>NUCLEOTIDE SEQUENCE [LARGE SCALE GENOMIC DNA]</scope>
    <source>
        <strain evidence="2 3">DSM 44952</strain>
    </source>
</reference>
<dbReference type="SUPFAM" id="SSF55729">
    <property type="entry name" value="Acyl-CoA N-acyltransferases (Nat)"/>
    <property type="match status" value="1"/>
</dbReference>
<dbReference type="STRING" id="1210089.GCA_001613165_00317"/>
<name>A0A370H9N3_9NOCA</name>
<comment type="caution">
    <text evidence="2">The sequence shown here is derived from an EMBL/GenBank/DDBJ whole genome shotgun (WGS) entry which is preliminary data.</text>
</comment>
<sequence length="271" mass="29069">MRIELTDDAAEFQRRTAAFLGRDPLLHTVIATVVESYVTGLSDGPAVFAAVHVDGAVIGASMCTAGHSVYLGGVPDPAVPDLVAAFEERVPAAPGVEGPPGAALVFAERWSALCGSKFRMDVASRLYQLGSLSMPGVPGSARRAGESDIELCAQWSEQMRREAGIGLSADAIRARIALGRWWLWEDGGRPVCMVAHQARAYGWTRIGPVYTPPEARGHGYASGLTAHVAKLLRDSGSEVCLFTDIANPTSNKIYRAIGFEPVRNFVHYEFV</sequence>
<dbReference type="InterPro" id="IPR013653">
    <property type="entry name" value="GCN5-like_dom"/>
</dbReference>
<dbReference type="InterPro" id="IPR016181">
    <property type="entry name" value="Acyl_CoA_acyltransferase"/>
</dbReference>
<dbReference type="Pfam" id="PF08445">
    <property type="entry name" value="FR47"/>
    <property type="match status" value="1"/>
</dbReference>
<evidence type="ECO:0000259" key="1">
    <source>
        <dbReference type="PROSITE" id="PS51186"/>
    </source>
</evidence>
<dbReference type="EMBL" id="QQAZ01000003">
    <property type="protein sequence ID" value="RDI53126.1"/>
    <property type="molecule type" value="Genomic_DNA"/>
</dbReference>
<dbReference type="GO" id="GO:0016747">
    <property type="term" value="F:acyltransferase activity, transferring groups other than amino-acyl groups"/>
    <property type="evidence" value="ECO:0007669"/>
    <property type="project" value="InterPro"/>
</dbReference>
<evidence type="ECO:0000313" key="2">
    <source>
        <dbReference type="EMBL" id="RDI53126.1"/>
    </source>
</evidence>
<dbReference type="Proteomes" id="UP000255355">
    <property type="component" value="Unassembled WGS sequence"/>
</dbReference>